<name>A0A915K7A7_ROMCU</name>
<organism evidence="1 2">
    <name type="scientific">Romanomermis culicivorax</name>
    <name type="common">Nematode worm</name>
    <dbReference type="NCBI Taxonomy" id="13658"/>
    <lineage>
        <taxon>Eukaryota</taxon>
        <taxon>Metazoa</taxon>
        <taxon>Ecdysozoa</taxon>
        <taxon>Nematoda</taxon>
        <taxon>Enoplea</taxon>
        <taxon>Dorylaimia</taxon>
        <taxon>Mermithida</taxon>
        <taxon>Mermithoidea</taxon>
        <taxon>Mermithidae</taxon>
        <taxon>Romanomermis</taxon>
    </lineage>
</organism>
<protein>
    <submittedName>
        <fullName evidence="2">Uncharacterized protein</fullName>
    </submittedName>
</protein>
<evidence type="ECO:0000313" key="2">
    <source>
        <dbReference type="WBParaSite" id="nRc.2.0.1.t34223-RA"/>
    </source>
</evidence>
<dbReference type="Proteomes" id="UP000887565">
    <property type="component" value="Unplaced"/>
</dbReference>
<keyword evidence="1" id="KW-1185">Reference proteome</keyword>
<evidence type="ECO:0000313" key="1">
    <source>
        <dbReference type="Proteomes" id="UP000887565"/>
    </source>
</evidence>
<dbReference type="AlphaFoldDB" id="A0A915K7A7"/>
<accession>A0A915K7A7</accession>
<reference evidence="2" key="1">
    <citation type="submission" date="2022-11" db="UniProtKB">
        <authorList>
            <consortium name="WormBaseParasite"/>
        </authorList>
    </citation>
    <scope>IDENTIFICATION</scope>
</reference>
<dbReference type="WBParaSite" id="nRc.2.0.1.t34223-RA">
    <property type="protein sequence ID" value="nRc.2.0.1.t34223-RA"/>
    <property type="gene ID" value="nRc.2.0.1.g34223"/>
</dbReference>
<proteinExistence type="predicted"/>
<sequence>VTRRYLELSTAKGRLSVLLSFSIKADSYFIWHPASEKSLSSDISSSKSSGNAASDEFFPCCNDTWRTNRVRPSLWWWVVGMMVPKVV</sequence>